<dbReference type="RefSeq" id="XP_009552827.1">
    <property type="nucleotide sequence ID" value="XM_009554532.1"/>
</dbReference>
<dbReference type="HOGENOM" id="CLU_2250501_0_0_1"/>
<keyword evidence="2" id="KW-1185">Reference proteome</keyword>
<evidence type="ECO:0000313" key="1">
    <source>
        <dbReference type="EMBL" id="ETW75406.1"/>
    </source>
</evidence>
<protein>
    <submittedName>
        <fullName evidence="1">Uncharacterized protein</fullName>
    </submittedName>
</protein>
<dbReference type="InParanoid" id="W4JRB2"/>
<dbReference type="Proteomes" id="UP000030671">
    <property type="component" value="Unassembled WGS sequence"/>
</dbReference>
<reference evidence="1 2" key="1">
    <citation type="journal article" date="2012" name="New Phytol.">
        <title>Insight into trade-off between wood decay and parasitism from the genome of a fungal forest pathogen.</title>
        <authorList>
            <person name="Olson A."/>
            <person name="Aerts A."/>
            <person name="Asiegbu F."/>
            <person name="Belbahri L."/>
            <person name="Bouzid O."/>
            <person name="Broberg A."/>
            <person name="Canback B."/>
            <person name="Coutinho P.M."/>
            <person name="Cullen D."/>
            <person name="Dalman K."/>
            <person name="Deflorio G."/>
            <person name="van Diepen L.T."/>
            <person name="Dunand C."/>
            <person name="Duplessis S."/>
            <person name="Durling M."/>
            <person name="Gonthier P."/>
            <person name="Grimwood J."/>
            <person name="Fossdal C.G."/>
            <person name="Hansson D."/>
            <person name="Henrissat B."/>
            <person name="Hietala A."/>
            <person name="Himmelstrand K."/>
            <person name="Hoffmeister D."/>
            <person name="Hogberg N."/>
            <person name="James T.Y."/>
            <person name="Karlsson M."/>
            <person name="Kohler A."/>
            <person name="Kues U."/>
            <person name="Lee Y.H."/>
            <person name="Lin Y.C."/>
            <person name="Lind M."/>
            <person name="Lindquist E."/>
            <person name="Lombard V."/>
            <person name="Lucas S."/>
            <person name="Lunden K."/>
            <person name="Morin E."/>
            <person name="Murat C."/>
            <person name="Park J."/>
            <person name="Raffaello T."/>
            <person name="Rouze P."/>
            <person name="Salamov A."/>
            <person name="Schmutz J."/>
            <person name="Solheim H."/>
            <person name="Stahlberg J."/>
            <person name="Velez H."/>
            <person name="de Vries R.P."/>
            <person name="Wiebenga A."/>
            <person name="Woodward S."/>
            <person name="Yakovlev I."/>
            <person name="Garbelotto M."/>
            <person name="Martin F."/>
            <person name="Grigoriev I.V."/>
            <person name="Stenlid J."/>
        </authorList>
    </citation>
    <scope>NUCLEOTIDE SEQUENCE [LARGE SCALE GENOMIC DNA]</scope>
    <source>
        <strain evidence="1 2">TC 32-1</strain>
    </source>
</reference>
<name>W4JRB2_HETIT</name>
<gene>
    <name evidence="1" type="ORF">HETIRDRAFT_423103</name>
</gene>
<proteinExistence type="predicted"/>
<dbReference type="EMBL" id="KI925466">
    <property type="protein sequence ID" value="ETW75406.1"/>
    <property type="molecule type" value="Genomic_DNA"/>
</dbReference>
<dbReference type="GeneID" id="20673869"/>
<evidence type="ECO:0000313" key="2">
    <source>
        <dbReference type="Proteomes" id="UP000030671"/>
    </source>
</evidence>
<organism evidence="1 2">
    <name type="scientific">Heterobasidion irregulare (strain TC 32-1)</name>
    <dbReference type="NCBI Taxonomy" id="747525"/>
    <lineage>
        <taxon>Eukaryota</taxon>
        <taxon>Fungi</taxon>
        <taxon>Dikarya</taxon>
        <taxon>Basidiomycota</taxon>
        <taxon>Agaricomycotina</taxon>
        <taxon>Agaricomycetes</taxon>
        <taxon>Russulales</taxon>
        <taxon>Bondarzewiaceae</taxon>
        <taxon>Heterobasidion</taxon>
        <taxon>Heterobasidion annosum species complex</taxon>
    </lineage>
</organism>
<sequence length="104" mass="11358">MGRHCCTVREKCIVVGGIAFQVCVSRGNNGAGYQGHVYKFDFRLEVAWISRSRFASDASDAFRLLSAQRSAAGSLHNLPFFFSTHPTAFSCSAMHTTASSHSHT</sequence>
<dbReference type="AlphaFoldDB" id="W4JRB2"/>
<accession>W4JRB2</accession>
<dbReference type="KEGG" id="hir:HETIRDRAFT_423103"/>